<dbReference type="EMBL" id="MEUG01000001">
    <property type="protein sequence ID" value="OGC27517.1"/>
    <property type="molecule type" value="Genomic_DNA"/>
</dbReference>
<dbReference type="InterPro" id="IPR001509">
    <property type="entry name" value="Epimerase_deHydtase"/>
</dbReference>
<dbReference type="Gene3D" id="3.40.50.720">
    <property type="entry name" value="NAD(P)-binding Rossmann-like Domain"/>
    <property type="match status" value="1"/>
</dbReference>
<dbReference type="SUPFAM" id="SSF51735">
    <property type="entry name" value="NAD(P)-binding Rossmann-fold domains"/>
    <property type="match status" value="1"/>
</dbReference>
<proteinExistence type="predicted"/>
<dbReference type="InterPro" id="IPR036291">
    <property type="entry name" value="NAD(P)-bd_dom_sf"/>
</dbReference>
<gene>
    <name evidence="2" type="ORF">A3K49_00620</name>
</gene>
<evidence type="ECO:0000313" key="2">
    <source>
        <dbReference type="EMBL" id="OGC27517.1"/>
    </source>
</evidence>
<dbReference type="Proteomes" id="UP000178602">
    <property type="component" value="Unassembled WGS sequence"/>
</dbReference>
<name>A0A1F4T4Q1_UNCSA</name>
<sequence>MLNNYSIGHHIFIAGFSGFLGGALQASLAGKTDKLYLQNRGGIFIQEKGEKKPRQISRNPYDKKSLQTALADSRTCLNAVGSPSGYGELSPEAVAMSLAGNLLHTDQLAQTAAEAGVQMFVSFSSMAVYYQFLSPQVKLANEDSPLELPTQLLEMAEAGIARFRIHQTSEALVRGNGVFPQSLLENIKSTRLAYSLGKYLAEASVAKWLPPQNRRLLRVANLYNAGDNGPRIIPSFIRKFAAGQDVVVHLLSRNFIYWADFEYLLGRVISRNEAPVGPINIFAPGCTVPLPDLAREISSNFPGSLSRVILNENISEPEIDFASRYPDLYTANFTSIAEGLKNVMAAQGGE</sequence>
<feature type="domain" description="NAD-dependent epimerase/dehydratase" evidence="1">
    <location>
        <begin position="11"/>
        <end position="132"/>
    </location>
</feature>
<accession>A0A1F4T4Q1</accession>
<reference evidence="2 3" key="1">
    <citation type="journal article" date="2016" name="Nat. Commun.">
        <title>Thousands of microbial genomes shed light on interconnected biogeochemical processes in an aquifer system.</title>
        <authorList>
            <person name="Anantharaman K."/>
            <person name="Brown C.T."/>
            <person name="Hug L.A."/>
            <person name="Sharon I."/>
            <person name="Castelle C.J."/>
            <person name="Probst A.J."/>
            <person name="Thomas B.C."/>
            <person name="Singh A."/>
            <person name="Wilkins M.J."/>
            <person name="Karaoz U."/>
            <person name="Brodie E.L."/>
            <person name="Williams K.H."/>
            <person name="Hubbard S.S."/>
            <person name="Banfield J.F."/>
        </authorList>
    </citation>
    <scope>NUCLEOTIDE SEQUENCE [LARGE SCALE GENOMIC DNA]</scope>
</reference>
<protein>
    <recommendedName>
        <fullName evidence="1">NAD-dependent epimerase/dehydratase domain-containing protein</fullName>
    </recommendedName>
</protein>
<comment type="caution">
    <text evidence="2">The sequence shown here is derived from an EMBL/GenBank/DDBJ whole genome shotgun (WGS) entry which is preliminary data.</text>
</comment>
<evidence type="ECO:0000313" key="3">
    <source>
        <dbReference type="Proteomes" id="UP000178602"/>
    </source>
</evidence>
<dbReference type="AlphaFoldDB" id="A0A1F4T4Q1"/>
<dbReference type="Pfam" id="PF01370">
    <property type="entry name" value="Epimerase"/>
    <property type="match status" value="1"/>
</dbReference>
<evidence type="ECO:0000259" key="1">
    <source>
        <dbReference type="Pfam" id="PF01370"/>
    </source>
</evidence>
<organism evidence="2 3">
    <name type="scientific">candidate division WOR-1 bacterium RIFOXYC12_FULL_54_18</name>
    <dbReference type="NCBI Taxonomy" id="1802584"/>
    <lineage>
        <taxon>Bacteria</taxon>
        <taxon>Bacillati</taxon>
        <taxon>Saganbacteria</taxon>
    </lineage>
</organism>